<dbReference type="GO" id="GO:0005384">
    <property type="term" value="F:manganese ion transmembrane transporter activity"/>
    <property type="evidence" value="ECO:0007669"/>
    <property type="project" value="TreeGrafter"/>
</dbReference>
<dbReference type="EMBL" id="CP025430">
    <property type="protein sequence ID" value="AUH62936.1"/>
    <property type="molecule type" value="Genomic_DNA"/>
</dbReference>
<feature type="transmembrane region" description="Helical" evidence="5">
    <location>
        <begin position="332"/>
        <end position="350"/>
    </location>
</feature>
<dbReference type="Proteomes" id="UP000234530">
    <property type="component" value="Chromosome"/>
</dbReference>
<dbReference type="Pfam" id="PF01566">
    <property type="entry name" value="Nramp"/>
    <property type="match status" value="1"/>
</dbReference>
<protein>
    <submittedName>
        <fullName evidence="6">Iron transporter</fullName>
    </submittedName>
</protein>
<dbReference type="GO" id="GO:0034755">
    <property type="term" value="P:iron ion transmembrane transport"/>
    <property type="evidence" value="ECO:0007669"/>
    <property type="project" value="TreeGrafter"/>
</dbReference>
<feature type="transmembrane region" description="Helical" evidence="5">
    <location>
        <begin position="356"/>
        <end position="379"/>
    </location>
</feature>
<dbReference type="PANTHER" id="PTHR11706:SF3">
    <property type="entry name" value="METAL ION TRANSPORT PROTEIN"/>
    <property type="match status" value="1"/>
</dbReference>
<dbReference type="GO" id="GO:0005886">
    <property type="term" value="C:plasma membrane"/>
    <property type="evidence" value="ECO:0007669"/>
    <property type="project" value="TreeGrafter"/>
</dbReference>
<feature type="transmembrane region" description="Helical" evidence="5">
    <location>
        <begin position="188"/>
        <end position="211"/>
    </location>
</feature>
<dbReference type="KEGG" id="pzh:CX676_01100"/>
<dbReference type="OrthoDB" id="9787548at2"/>
<feature type="transmembrane region" description="Helical" evidence="5">
    <location>
        <begin position="232"/>
        <end position="259"/>
    </location>
</feature>
<evidence type="ECO:0000256" key="3">
    <source>
        <dbReference type="ARBA" id="ARBA00022989"/>
    </source>
</evidence>
<accession>A0A2H5EUF8</accession>
<dbReference type="AlphaFoldDB" id="A0A2H5EUF8"/>
<dbReference type="PANTHER" id="PTHR11706">
    <property type="entry name" value="SOLUTE CARRIER PROTEIN FAMILY 11 MEMBER"/>
    <property type="match status" value="1"/>
</dbReference>
<evidence type="ECO:0000256" key="1">
    <source>
        <dbReference type="ARBA" id="ARBA00004141"/>
    </source>
</evidence>
<dbReference type="InterPro" id="IPR001046">
    <property type="entry name" value="NRAMP_fam"/>
</dbReference>
<dbReference type="NCBIfam" id="NF037982">
    <property type="entry name" value="Nramp_1"/>
    <property type="match status" value="2"/>
</dbReference>
<feature type="transmembrane region" description="Helical" evidence="5">
    <location>
        <begin position="21"/>
        <end position="41"/>
    </location>
</feature>
<keyword evidence="4 5" id="KW-0472">Membrane</keyword>
<reference evidence="6 7" key="1">
    <citation type="journal article" date="2013" name="Antonie Van Leeuwenhoek">
        <title>Paracoccus zhejiangensis sp. nov., isolated from activated sludge in wastewater-treatment system.</title>
        <authorList>
            <person name="Wu Z.G."/>
            <person name="Zhang D.F."/>
            <person name="Liu Y.L."/>
            <person name="Wang F."/>
            <person name="Jiang X."/>
            <person name="Li C."/>
            <person name="Li S.P."/>
            <person name="Hong Q."/>
            <person name="Li W.J."/>
        </authorList>
    </citation>
    <scope>NUCLEOTIDE SEQUENCE [LARGE SCALE GENOMIC DNA]</scope>
    <source>
        <strain evidence="6 7">J6</strain>
    </source>
</reference>
<evidence type="ECO:0000256" key="2">
    <source>
        <dbReference type="ARBA" id="ARBA00022692"/>
    </source>
</evidence>
<keyword evidence="7" id="KW-1185">Reference proteome</keyword>
<keyword evidence="3 5" id="KW-1133">Transmembrane helix</keyword>
<sequence>MTVRDVNQSTGEPKWSLVGPGIVVAATGVGAADLIATTVAGSKYGYALLWAIIAGCIMKVVLVEGAGRYTLATGNTIFEGWSSLGRWKHWYFGPYIVIWGFVYGAAAMAGTGLALYSLFPALSVAVWGIVSGLLGMLLVWSGRYDRFEKVLTALVCLMFVTMVLAAALTLPNLGEILTGLVPIIPEGALINVLSVAGGVGGTITLAAYGYWLREKGWTTPRFMRVMRLDNGIAYLVTGIFVVATLIVGAELLYSAGIVIGAGDQGMVDLAGVLGERYGTWMSKLFLVGFWAASMSSLVGVWNGVSLMFADFLGHVQGKPHEDPDRLAGGRYYKFYIFWLTIPPMVMLFVGQPVYLILAYGVLGALFMPFMSVTLLWILNTDRVPREWRNKLLTNILLVLCTLAFAALALDQLRGAIVKVL</sequence>
<gene>
    <name evidence="6" type="ORF">CX676_01100</name>
</gene>
<comment type="subcellular location">
    <subcellularLocation>
        <location evidence="1">Membrane</location>
        <topology evidence="1">Multi-pass membrane protein</topology>
    </subcellularLocation>
</comment>
<dbReference type="GO" id="GO:0015086">
    <property type="term" value="F:cadmium ion transmembrane transporter activity"/>
    <property type="evidence" value="ECO:0007669"/>
    <property type="project" value="TreeGrafter"/>
</dbReference>
<feature type="transmembrane region" description="Helical" evidence="5">
    <location>
        <begin position="284"/>
        <end position="312"/>
    </location>
</feature>
<keyword evidence="2 5" id="KW-0812">Transmembrane</keyword>
<feature type="transmembrane region" description="Helical" evidence="5">
    <location>
        <begin position="391"/>
        <end position="409"/>
    </location>
</feature>
<feature type="transmembrane region" description="Helical" evidence="5">
    <location>
        <begin position="115"/>
        <end position="138"/>
    </location>
</feature>
<name>A0A2H5EUF8_9RHOB</name>
<evidence type="ECO:0000313" key="7">
    <source>
        <dbReference type="Proteomes" id="UP000234530"/>
    </source>
</evidence>
<evidence type="ECO:0000256" key="4">
    <source>
        <dbReference type="ARBA" id="ARBA00023136"/>
    </source>
</evidence>
<evidence type="ECO:0000313" key="6">
    <source>
        <dbReference type="EMBL" id="AUH62936.1"/>
    </source>
</evidence>
<organism evidence="6 7">
    <name type="scientific">Paracoccus zhejiangensis</name>
    <dbReference type="NCBI Taxonomy" id="1077935"/>
    <lineage>
        <taxon>Bacteria</taxon>
        <taxon>Pseudomonadati</taxon>
        <taxon>Pseudomonadota</taxon>
        <taxon>Alphaproteobacteria</taxon>
        <taxon>Rhodobacterales</taxon>
        <taxon>Paracoccaceae</taxon>
        <taxon>Paracoccus</taxon>
    </lineage>
</organism>
<feature type="transmembrane region" description="Helical" evidence="5">
    <location>
        <begin position="90"/>
        <end position="109"/>
    </location>
</feature>
<feature type="transmembrane region" description="Helical" evidence="5">
    <location>
        <begin position="47"/>
        <end position="69"/>
    </location>
</feature>
<proteinExistence type="predicted"/>
<feature type="transmembrane region" description="Helical" evidence="5">
    <location>
        <begin position="150"/>
        <end position="168"/>
    </location>
</feature>
<dbReference type="RefSeq" id="WP_101750978.1">
    <property type="nucleotide sequence ID" value="NZ_CP025430.1"/>
</dbReference>
<evidence type="ECO:0000256" key="5">
    <source>
        <dbReference type="SAM" id="Phobius"/>
    </source>
</evidence>